<dbReference type="AlphaFoldDB" id="A0A7Y0FL50"/>
<sequence length="245" mass="25811">MTDSTSPGQRFVQLIQQLGLSKNAFAQSLGKTATVIQHLVDERNKPGFDLLSKVLEVYPTVSSDWLLLGRGPMLRAETPVRLADEAAPSEPNPPQRGGIDLDEIPDAPRRRNGNLLQSADIAATLRLAGQPRNGSSHGHAVSVAPAKPVAVGAPRPVVAASPAAAPAATEPAPLPTAAPASAPVQASAPPTPAWPAPAPPDPAYLAALLQAQQLQHQLALAEQRNQHLLEQQALLQQMVELLRNR</sequence>
<keyword evidence="5" id="KW-1185">Reference proteome</keyword>
<organism evidence="4 5">
    <name type="scientific">Hymenobacter polaris</name>
    <dbReference type="NCBI Taxonomy" id="2682546"/>
    <lineage>
        <taxon>Bacteria</taxon>
        <taxon>Pseudomonadati</taxon>
        <taxon>Bacteroidota</taxon>
        <taxon>Cytophagia</taxon>
        <taxon>Cytophagales</taxon>
        <taxon>Hymenobacteraceae</taxon>
        <taxon>Hymenobacter</taxon>
    </lineage>
</organism>
<dbReference type="PROSITE" id="PS50943">
    <property type="entry name" value="HTH_CROC1"/>
    <property type="match status" value="1"/>
</dbReference>
<name>A0A7Y0FL50_9BACT</name>
<feature type="region of interest" description="Disordered" evidence="2">
    <location>
        <begin position="82"/>
        <end position="111"/>
    </location>
</feature>
<gene>
    <name evidence="4" type="ORF">HHL22_04390</name>
</gene>
<evidence type="ECO:0000313" key="4">
    <source>
        <dbReference type="EMBL" id="NML64438.1"/>
    </source>
</evidence>
<reference evidence="4 5" key="1">
    <citation type="submission" date="2020-04" db="EMBL/GenBank/DDBJ databases">
        <title>Hymenobacter polaris sp. nov., isolated from Arctic soil.</title>
        <authorList>
            <person name="Dahal R.H."/>
        </authorList>
    </citation>
    <scope>NUCLEOTIDE SEQUENCE [LARGE SCALE GENOMIC DNA]</scope>
    <source>
        <strain evidence="4 5">RP-2-7</strain>
    </source>
</reference>
<feature type="compositionally biased region" description="Low complexity" evidence="2">
    <location>
        <begin position="167"/>
        <end position="188"/>
    </location>
</feature>
<dbReference type="SUPFAM" id="SSF47413">
    <property type="entry name" value="lambda repressor-like DNA-binding domains"/>
    <property type="match status" value="1"/>
</dbReference>
<dbReference type="InterPro" id="IPR010982">
    <property type="entry name" value="Lambda_DNA-bd_dom_sf"/>
</dbReference>
<evidence type="ECO:0000256" key="1">
    <source>
        <dbReference type="SAM" id="Coils"/>
    </source>
</evidence>
<feature type="region of interest" description="Disordered" evidence="2">
    <location>
        <begin position="167"/>
        <end position="199"/>
    </location>
</feature>
<evidence type="ECO:0000313" key="5">
    <source>
        <dbReference type="Proteomes" id="UP000559626"/>
    </source>
</evidence>
<feature type="domain" description="HTH cro/C1-type" evidence="3">
    <location>
        <begin position="13"/>
        <end position="66"/>
    </location>
</feature>
<evidence type="ECO:0000259" key="3">
    <source>
        <dbReference type="PROSITE" id="PS50943"/>
    </source>
</evidence>
<feature type="compositionally biased region" description="Pro residues" evidence="2">
    <location>
        <begin position="189"/>
        <end position="199"/>
    </location>
</feature>
<proteinExistence type="predicted"/>
<dbReference type="EMBL" id="JABBGH010000001">
    <property type="protein sequence ID" value="NML64438.1"/>
    <property type="molecule type" value="Genomic_DNA"/>
</dbReference>
<keyword evidence="1" id="KW-0175">Coiled coil</keyword>
<dbReference type="GO" id="GO:0003677">
    <property type="term" value="F:DNA binding"/>
    <property type="evidence" value="ECO:0007669"/>
    <property type="project" value="InterPro"/>
</dbReference>
<protein>
    <submittedName>
        <fullName evidence="4">Helix-turn-helix transcriptional regulator</fullName>
    </submittedName>
</protein>
<feature type="coiled-coil region" evidence="1">
    <location>
        <begin position="204"/>
        <end position="238"/>
    </location>
</feature>
<dbReference type="InterPro" id="IPR001387">
    <property type="entry name" value="Cro/C1-type_HTH"/>
</dbReference>
<evidence type="ECO:0000256" key="2">
    <source>
        <dbReference type="SAM" id="MobiDB-lite"/>
    </source>
</evidence>
<comment type="caution">
    <text evidence="4">The sequence shown here is derived from an EMBL/GenBank/DDBJ whole genome shotgun (WGS) entry which is preliminary data.</text>
</comment>
<accession>A0A7Y0FL50</accession>
<dbReference type="RefSeq" id="WP_169529737.1">
    <property type="nucleotide sequence ID" value="NZ_JABBGH010000001.1"/>
</dbReference>
<dbReference type="Proteomes" id="UP000559626">
    <property type="component" value="Unassembled WGS sequence"/>
</dbReference>